<accession>A0A9Q3I1Y3</accession>
<protein>
    <submittedName>
        <fullName evidence="2">Uncharacterized protein</fullName>
    </submittedName>
</protein>
<feature type="compositionally biased region" description="Polar residues" evidence="1">
    <location>
        <begin position="96"/>
        <end position="109"/>
    </location>
</feature>
<evidence type="ECO:0000313" key="2">
    <source>
        <dbReference type="EMBL" id="MBW0525053.1"/>
    </source>
</evidence>
<keyword evidence="3" id="KW-1185">Reference proteome</keyword>
<sequence>MPVQHSPPKRQTKSQATAQAVLAPTPRALLDGIPAVPQLRAQLERGPHMEGRKRDKKINEDTEDEEENSVEEERSDGTEGVPAPVRAFQGTGGPTVAQSKQPVSHQSEPSFIGHHAENDSNHGQSLRSFIFGIIKTTSLQESIYEGTRIL</sequence>
<evidence type="ECO:0000313" key="3">
    <source>
        <dbReference type="Proteomes" id="UP000765509"/>
    </source>
</evidence>
<feature type="compositionally biased region" description="Basic and acidic residues" evidence="1">
    <location>
        <begin position="42"/>
        <end position="60"/>
    </location>
</feature>
<dbReference type="AlphaFoldDB" id="A0A9Q3I1Y3"/>
<feature type="compositionally biased region" description="Acidic residues" evidence="1">
    <location>
        <begin position="61"/>
        <end position="70"/>
    </location>
</feature>
<reference evidence="2" key="1">
    <citation type="submission" date="2021-03" db="EMBL/GenBank/DDBJ databases">
        <title>Draft genome sequence of rust myrtle Austropuccinia psidii MF-1, a brazilian biotype.</title>
        <authorList>
            <person name="Quecine M.C."/>
            <person name="Pachon D.M.R."/>
            <person name="Bonatelli M.L."/>
            <person name="Correr F.H."/>
            <person name="Franceschini L.M."/>
            <person name="Leite T.F."/>
            <person name="Margarido G.R.A."/>
            <person name="Almeida C.A."/>
            <person name="Ferrarezi J.A."/>
            <person name="Labate C.A."/>
        </authorList>
    </citation>
    <scope>NUCLEOTIDE SEQUENCE</scope>
    <source>
        <strain evidence="2">MF-1</strain>
    </source>
</reference>
<dbReference type="Proteomes" id="UP000765509">
    <property type="component" value="Unassembled WGS sequence"/>
</dbReference>
<feature type="region of interest" description="Disordered" evidence="1">
    <location>
        <begin position="1"/>
        <end position="120"/>
    </location>
</feature>
<proteinExistence type="predicted"/>
<gene>
    <name evidence="2" type="ORF">O181_064768</name>
</gene>
<organism evidence="2 3">
    <name type="scientific">Austropuccinia psidii MF-1</name>
    <dbReference type="NCBI Taxonomy" id="1389203"/>
    <lineage>
        <taxon>Eukaryota</taxon>
        <taxon>Fungi</taxon>
        <taxon>Dikarya</taxon>
        <taxon>Basidiomycota</taxon>
        <taxon>Pucciniomycotina</taxon>
        <taxon>Pucciniomycetes</taxon>
        <taxon>Pucciniales</taxon>
        <taxon>Sphaerophragmiaceae</taxon>
        <taxon>Austropuccinia</taxon>
    </lineage>
</organism>
<dbReference type="EMBL" id="AVOT02031510">
    <property type="protein sequence ID" value="MBW0525053.1"/>
    <property type="molecule type" value="Genomic_DNA"/>
</dbReference>
<comment type="caution">
    <text evidence="2">The sequence shown here is derived from an EMBL/GenBank/DDBJ whole genome shotgun (WGS) entry which is preliminary data.</text>
</comment>
<name>A0A9Q3I1Y3_9BASI</name>
<evidence type="ECO:0000256" key="1">
    <source>
        <dbReference type="SAM" id="MobiDB-lite"/>
    </source>
</evidence>